<reference evidence="6 7" key="1">
    <citation type="submission" date="2016-10" db="EMBL/GenBank/DDBJ databases">
        <authorList>
            <person name="de Groot N.N."/>
        </authorList>
    </citation>
    <scope>NUCLEOTIDE SEQUENCE [LARGE SCALE GENOMIC DNA]</scope>
    <source>
        <strain evidence="6 7">MT12</strain>
    </source>
</reference>
<protein>
    <submittedName>
        <fullName evidence="6">Polysaccharide export outer membrane protein</fullName>
    </submittedName>
</protein>
<dbReference type="InterPro" id="IPR058781">
    <property type="entry name" value="HH_AprE-like"/>
</dbReference>
<proteinExistence type="predicted"/>
<dbReference type="InterPro" id="IPR049712">
    <property type="entry name" value="Poly_export"/>
</dbReference>
<gene>
    <name evidence="6" type="ORF">SAMN05444164_8423</name>
</gene>
<sequence>MPNFTPRTRFRLGITGNGLGGYIKWGLAALALTISAAQAKAEYLVNAGDVLEVAAAGVPELRSRAAVQTDGNISLPLVGVLQVAGLSLPQIRAKVGAALANKVFRQRSPEGRESVIVIDADEITATVADYRPIYINGDVSKPGQYPYLPSITARQLIALASGYDIMHVRMNNPYLDLADLRAEYGSLWTEFAKEQARSWRIKTELGEATQIAPNATKEAPIARSAISEIFNAETEYLKAKQSDYQQEKEFLQRGVRQGDEEVRVLSEQQKREEEGFQSDQDELQKAQEMFAKGTLTSPRVTDARRAVLLSSTRRLQTSAQLLQVKKQQDELSRRLTKLDDQRRLDLLRELQDTSLRLNQVRERLQAVGEKIQYTAMVRSQLVRGSGSKPDITIVRKGKNGPEQIAASEDTELQPGDTVEVSLRYQDLPDVPSRKLSGLGPSPATGRTAVTEADAPSVGIR</sequence>
<feature type="coiled-coil region" evidence="2">
    <location>
        <begin position="321"/>
        <end position="367"/>
    </location>
</feature>
<dbReference type="InterPro" id="IPR003715">
    <property type="entry name" value="Poly_export_N"/>
</dbReference>
<evidence type="ECO:0000256" key="3">
    <source>
        <dbReference type="SAM" id="MobiDB-lite"/>
    </source>
</evidence>
<accession>A0A1H5JIY0</accession>
<dbReference type="EMBL" id="FNTH01000001">
    <property type="protein sequence ID" value="SEE51608.1"/>
    <property type="molecule type" value="Genomic_DNA"/>
</dbReference>
<name>A0A1H5JIY0_9BRAD</name>
<evidence type="ECO:0000256" key="1">
    <source>
        <dbReference type="ARBA" id="ARBA00022729"/>
    </source>
</evidence>
<feature type="domain" description="Polysaccharide export protein N-terminal" evidence="4">
    <location>
        <begin position="38"/>
        <end position="103"/>
    </location>
</feature>
<dbReference type="Pfam" id="PF25994">
    <property type="entry name" value="HH_AprE"/>
    <property type="match status" value="1"/>
</dbReference>
<evidence type="ECO:0000313" key="6">
    <source>
        <dbReference type="EMBL" id="SEE51608.1"/>
    </source>
</evidence>
<dbReference type="PANTHER" id="PTHR33619:SF3">
    <property type="entry name" value="POLYSACCHARIDE EXPORT PROTEIN GFCE-RELATED"/>
    <property type="match status" value="1"/>
</dbReference>
<evidence type="ECO:0000259" key="4">
    <source>
        <dbReference type="Pfam" id="PF02563"/>
    </source>
</evidence>
<feature type="region of interest" description="Disordered" evidence="3">
    <location>
        <begin position="429"/>
        <end position="460"/>
    </location>
</feature>
<dbReference type="PANTHER" id="PTHR33619">
    <property type="entry name" value="POLYSACCHARIDE EXPORT PROTEIN GFCE-RELATED"/>
    <property type="match status" value="1"/>
</dbReference>
<organism evidence="6 7">
    <name type="scientific">Bradyrhizobium erythrophlei</name>
    <dbReference type="NCBI Taxonomy" id="1437360"/>
    <lineage>
        <taxon>Bacteria</taxon>
        <taxon>Pseudomonadati</taxon>
        <taxon>Pseudomonadota</taxon>
        <taxon>Alphaproteobacteria</taxon>
        <taxon>Hyphomicrobiales</taxon>
        <taxon>Nitrobacteraceae</taxon>
        <taxon>Bradyrhizobium</taxon>
    </lineage>
</organism>
<evidence type="ECO:0000259" key="5">
    <source>
        <dbReference type="Pfam" id="PF25994"/>
    </source>
</evidence>
<evidence type="ECO:0000256" key="2">
    <source>
        <dbReference type="SAM" id="Coils"/>
    </source>
</evidence>
<dbReference type="Proteomes" id="UP000198992">
    <property type="component" value="Unassembled WGS sequence"/>
</dbReference>
<feature type="domain" description="AprE-like long alpha-helical hairpin" evidence="5">
    <location>
        <begin position="181"/>
        <end position="368"/>
    </location>
</feature>
<dbReference type="Pfam" id="PF02563">
    <property type="entry name" value="Poly_export"/>
    <property type="match status" value="1"/>
</dbReference>
<evidence type="ECO:0000313" key="7">
    <source>
        <dbReference type="Proteomes" id="UP000198992"/>
    </source>
</evidence>
<dbReference type="RefSeq" id="WP_171948140.1">
    <property type="nucleotide sequence ID" value="NZ_FNTH01000001.1"/>
</dbReference>
<dbReference type="GO" id="GO:0015159">
    <property type="term" value="F:polysaccharide transmembrane transporter activity"/>
    <property type="evidence" value="ECO:0007669"/>
    <property type="project" value="InterPro"/>
</dbReference>
<dbReference type="AlphaFoldDB" id="A0A1H5JIY0"/>
<keyword evidence="1" id="KW-0732">Signal</keyword>
<dbReference type="Gene3D" id="3.30.1950.10">
    <property type="entry name" value="wza like domain"/>
    <property type="match status" value="1"/>
</dbReference>
<keyword evidence="2" id="KW-0175">Coiled coil</keyword>